<organism evidence="1 2">
    <name type="scientific">Lysobacter enzymogenes</name>
    <dbReference type="NCBI Taxonomy" id="69"/>
    <lineage>
        <taxon>Bacteria</taxon>
        <taxon>Pseudomonadati</taxon>
        <taxon>Pseudomonadota</taxon>
        <taxon>Gammaproteobacteria</taxon>
        <taxon>Lysobacterales</taxon>
        <taxon>Lysobacteraceae</taxon>
        <taxon>Lysobacter</taxon>
    </lineage>
</organism>
<proteinExistence type="predicted"/>
<dbReference type="AlphaFoldDB" id="A0AAU9AFH4"/>
<dbReference type="KEGG" id="lem:LEN_2418"/>
<protein>
    <submittedName>
        <fullName evidence="1">Uncharacterized protein</fullName>
    </submittedName>
</protein>
<evidence type="ECO:0000313" key="1">
    <source>
        <dbReference type="EMBL" id="BAV97905.1"/>
    </source>
</evidence>
<reference evidence="1 2" key="1">
    <citation type="journal article" date="2017" name="DNA Res.">
        <title>Complete genome sequence and expression profile of the commercial lytic enzyme producer Lysobacter enzymogenes M497-1.</title>
        <authorList>
            <person name="Takami H."/>
            <person name="Toyoda A."/>
            <person name="Uchiyama I."/>
            <person name="Itoh T."/>
            <person name="Takaki Y."/>
            <person name="Arai W."/>
            <person name="Nishi S."/>
            <person name="Kawai M."/>
            <person name="Shinya K."/>
            <person name="Ikeda H."/>
        </authorList>
    </citation>
    <scope>NUCLEOTIDE SEQUENCE [LARGE SCALE GENOMIC DNA]</scope>
    <source>
        <strain evidence="1 2">M497-1</strain>
    </source>
</reference>
<name>A0AAU9AFH4_LYSEN</name>
<dbReference type="Proteomes" id="UP000218824">
    <property type="component" value="Chromosome"/>
</dbReference>
<dbReference type="EMBL" id="AP014940">
    <property type="protein sequence ID" value="BAV97905.1"/>
    <property type="molecule type" value="Genomic_DNA"/>
</dbReference>
<sequence length="74" mass="8160">MANIDYAGYGVWNSTNDVTSKVRQQYAAGQRRFIANNGDYGDPAPGERKYLYIIWNNTDSGVVGEDDARGVTVP</sequence>
<dbReference type="RefSeq" id="WP_074870223.1">
    <property type="nucleotide sequence ID" value="NZ_AP014940.1"/>
</dbReference>
<evidence type="ECO:0000313" key="2">
    <source>
        <dbReference type="Proteomes" id="UP000218824"/>
    </source>
</evidence>
<accession>A0AAU9AFH4</accession>
<dbReference type="GeneID" id="83064277"/>
<dbReference type="CDD" id="cd22823">
    <property type="entry name" value="Gal_Rha_Lectin"/>
    <property type="match status" value="1"/>
</dbReference>
<gene>
    <name evidence="1" type="ORF">LEN_2418</name>
</gene>